<accession>A0A1I8GFL4</accession>
<evidence type="ECO:0000313" key="2">
    <source>
        <dbReference type="WBParaSite" id="maker-uti_cns_0001868-snap-gene-0.2-mRNA-1"/>
    </source>
</evidence>
<name>A0A1I8GFL4_9PLAT</name>
<protein>
    <submittedName>
        <fullName evidence="2">Vitellogenin domain-containing protein</fullName>
    </submittedName>
</protein>
<dbReference type="Proteomes" id="UP000095280">
    <property type="component" value="Unplaced"/>
</dbReference>
<evidence type="ECO:0000313" key="1">
    <source>
        <dbReference type="Proteomes" id="UP000095280"/>
    </source>
</evidence>
<sequence>MLAVSAVARRTKAAERSAELESSLTTLLTGFSEGDDKINGKNQRHLTDWALLAIGNLGPDWATQAVTSVAASTVEAARHSTGRRLLAVAALQNMQPSALAVSALERLLMSGALISSSDGRRLQAAIVRALLPRLEKGTCPTNRNCPTSLSTAIERLWNSSNPADAALATYAHSVARKRLEKLESSLSQDSALKSDAALRQLRQLVEKPPALFSIDRASKPSVRADRFQLVDGLIDISYEIDWESADAVIISMPTRAEFQLTLHNQMTGFAVPLLDAELIRRFSNGPGDHTAVIRRRGDVTVAVDWTGESSIGDLQRLLWDDTWMSATIESVLMPTTLQALLISSEAALIANSGVSRRPPSVTESFRTDGSVMLQPSFSVYASRSVHLSGLSMGRRSSRSSVIHRLGISGDGDLSVELFWRWQTSDGWGLSVGLRSPLQRQELLRVRLMSVLAEGKNDAKNPVFNDTWISENQDDISSRQSWQLCMRAFSRTITGHNICASDPKAELFEATLEKKTTETMSETKIVFGNRNSPQRHFGLTINSLNTSEGSFLKFDASNPVFPVSLNSSLQAGGGIAAAQLLAGSQSYSFLGNWSRNSSDWRLTGDVSRVDRSWQRFGLDLVSDAVSGTDQLTVRFPNGSRRINSLDGDFGSLTLARTLRLRASDFEAAVSARLTESGSNETASARFGISGGRVSNGSSDKLVFVQSTEARQLGVGWMRHRLETSVSRAGIENGLDGVFRPAPLESFNLDVRFIRSPSGMRIYKETDGIAFNIKHYWPALTSLNQSLRLTIDTQRFREPKHSKNAIYFQQSLLHLPENRGLTHQISADGSLVPRNFSLTNQLSWLAYRRGFFKLVSLFELNGKCLFRMKQQVELAENYSASASTCGGLKISTQAAVDDATVKAARQLVRADFVAIDRASANAVTAAFLRQLWQLLSTVRARQNMTFSLGNSLLASVQTDIDAVDLRLLHRHVLQKGWGSSQVLLDVRVLKLQRQVQATLEVAGRGELRAKLSNWPAERASVQFELRSYVSGRQGLLTADWNLSSRTASILIKATSPTTGASAGNFNFSGAINLSVGSLRLLAEQPNIRARQRLEISWPKLGSMRLDFERTSIDNRWGPDIHLAVEASFKWWTIDFQIKYQIGLDYRSSDVAEGYAATVRYVRYGHEFRADARGRGGVTFNGASNQLPLFNLTVEQALDLYGLEDAAPFSDIAKQLRLSARLIATRRGEVDLAWWLTSPVSAFGLEPVVGMEVLTRWWPLHLRLGLATPVAHWRRCSAELRCQLSRRVALVSASLSGPSSNFVALYEHEFDEALTNLKARVHYQNNLLILTFEPQLLNASVAAVLAGSGETNLRGFIKTSWRSLQQLEFVATPAATYIDRIAHGESLRIFDARRISNRNFDPKGYIRRRDDWVLGIAFGVNSIEAFVANASVGLTSGGGIDDSDFELTLSGATAGMDLLSGRIYRQTSNGSSENPVISSGLRVICPAVTLNATEEATVGENGRKRWRLFLNDGGDVVTADVRFRGTRLDPDPTAQSSVIIRGTKYSVQQPDGPSSLRITASGFAPVDFNCANGSFDGRVPLAPGLALSLPTPPGPVNLTAVWTPDDWLSNGLLNLDFWSSWRFRHRHRVVLSAAASEAQIETVSNSWRIFCNHSTASRTVQIFGSSNGFGDVDITQNSLKLIQALHYEAEVNWKSANGEATAGVVCREQAKQLLAVQVSASKTGIAEFNAETSTNQSACRGRVVLPYLMKSRAPLLHFSMTDQVRIAFNASSDVKNWQFECYTMIRHFKVSRTTIDGVSKWHLTPDFRRTSGVVLSNSPSNGTTELRLPWRTIRLVQRRLTANLWELMLWPDAINRPFDANKLRCLTVSGSSLNYTIELTSPYLASPGLVVSLSSNATRMQLLVALTRAIRLDLKASLLQEVSLKRLQIFASLITPDATSRMEAGADLPAKMERIGPVALRNGRMKILLGKSMSNDHRGGIAHQIEFELAPFQRFYFSIKDGPLLDLSFNQASGRLVWQLLTSRSGAGGNGTRSVKDSAAARVLAVVDAANSDAQIEVSSGLLNRQHRIYWPTQVPALLFAVFNGTAAHAGALAVNSDSDSVKDARKIDLWFSESVPANVSFGFAGFHLSRNGSMELATSWRLPREPVFHVQLLSVINSRLIANLPSASALRQALAEGSRVALTGSGDALQYELFAWQLHYLKCEATRHHNQTSFYVYFETQQARPDSDVTLAASDLTAGWNFIRQISSRDEFYLKSVATPLLSRFGGLSNRVWKFGWQRILTIRNQMRRFQLPQSRPPGSYSAPGWLQTALERLALRWRHAVSGHLGRLRRAWMRLRELDQRPAEARQDYSEAEWDIYWMQNFLTPDDSFEYSTAAQVMQNSLASMGSEAAARLHGILFAHLADYKRLYDWLDDMGYEVRRLMSMKLDPLPELDSELLALARLWLRTKRRSDIFQRLTGLDSNQVLSWQPRCRADCSELGGTGVAQFRAQIRARVPRLRPAEWRRLAGRLARFARVAMDAIDVAIATVNGADKATRLETD</sequence>
<proteinExistence type="predicted"/>
<organism evidence="1 2">
    <name type="scientific">Macrostomum lignano</name>
    <dbReference type="NCBI Taxonomy" id="282301"/>
    <lineage>
        <taxon>Eukaryota</taxon>
        <taxon>Metazoa</taxon>
        <taxon>Spiralia</taxon>
        <taxon>Lophotrochozoa</taxon>
        <taxon>Platyhelminthes</taxon>
        <taxon>Rhabditophora</taxon>
        <taxon>Macrostomorpha</taxon>
        <taxon>Macrostomida</taxon>
        <taxon>Macrostomidae</taxon>
        <taxon>Macrostomum</taxon>
    </lineage>
</organism>
<reference evidence="2" key="1">
    <citation type="submission" date="2016-11" db="UniProtKB">
        <authorList>
            <consortium name="WormBaseParasite"/>
        </authorList>
    </citation>
    <scope>IDENTIFICATION</scope>
</reference>
<dbReference type="WBParaSite" id="maker-uti_cns_0001868-snap-gene-0.2-mRNA-1">
    <property type="protein sequence ID" value="maker-uti_cns_0001868-snap-gene-0.2-mRNA-1"/>
    <property type="gene ID" value="maker-uti_cns_0001868-snap-gene-0.2"/>
</dbReference>
<keyword evidence="1" id="KW-1185">Reference proteome</keyword>